<reference evidence="2" key="1">
    <citation type="journal article" date="2019" name="Int. J. Syst. Evol. Microbiol.">
        <title>The Global Catalogue of Microorganisms (GCM) 10K type strain sequencing project: providing services to taxonomists for standard genome sequencing and annotation.</title>
        <authorList>
            <consortium name="The Broad Institute Genomics Platform"/>
            <consortium name="The Broad Institute Genome Sequencing Center for Infectious Disease"/>
            <person name="Wu L."/>
            <person name="Ma J."/>
        </authorList>
    </citation>
    <scope>NUCLEOTIDE SEQUENCE [LARGE SCALE GENOMIC DNA]</scope>
    <source>
        <strain evidence="2">KCTC 42456</strain>
    </source>
</reference>
<dbReference type="EMBL" id="JBHULV010000029">
    <property type="protein sequence ID" value="MFD2732069.1"/>
    <property type="molecule type" value="Genomic_DNA"/>
</dbReference>
<dbReference type="InterPro" id="IPR018669">
    <property type="entry name" value="Toxin_HigB"/>
</dbReference>
<proteinExistence type="predicted"/>
<evidence type="ECO:0000313" key="1">
    <source>
        <dbReference type="EMBL" id="MFD2732069.1"/>
    </source>
</evidence>
<gene>
    <name evidence="1" type="ORF">ACFSSE_10180</name>
</gene>
<accession>A0ABW5TT12</accession>
<dbReference type="Pfam" id="PF09907">
    <property type="entry name" value="HigB_toxin"/>
    <property type="match status" value="1"/>
</dbReference>
<organism evidence="1 2">
    <name type="scientific">Pedobacter alpinus</name>
    <dbReference type="NCBI Taxonomy" id="1590643"/>
    <lineage>
        <taxon>Bacteria</taxon>
        <taxon>Pseudomonadati</taxon>
        <taxon>Bacteroidota</taxon>
        <taxon>Sphingobacteriia</taxon>
        <taxon>Sphingobacteriales</taxon>
        <taxon>Sphingobacteriaceae</taxon>
        <taxon>Pedobacter</taxon>
    </lineage>
</organism>
<protein>
    <submittedName>
        <fullName evidence="1">Type II toxin-antitoxin system HigB family toxin</fullName>
    </submittedName>
</protein>
<keyword evidence="2" id="KW-1185">Reference proteome</keyword>
<dbReference type="RefSeq" id="WP_379041399.1">
    <property type="nucleotide sequence ID" value="NZ_JBHSKW010000014.1"/>
</dbReference>
<dbReference type="Proteomes" id="UP001597546">
    <property type="component" value="Unassembled WGS sequence"/>
</dbReference>
<sequence length="87" mass="10269">MFNIINRKTLLAYTSAYPKAKNALLEWYYEFLNSDFKNFQELKVVHKSASLVGDDRVVINIMGNNYRLVIRVVFTYKVIQIKWFGTV</sequence>
<comment type="caution">
    <text evidence="1">The sequence shown here is derived from an EMBL/GenBank/DDBJ whole genome shotgun (WGS) entry which is preliminary data.</text>
</comment>
<name>A0ABW5TT12_9SPHI</name>
<evidence type="ECO:0000313" key="2">
    <source>
        <dbReference type="Proteomes" id="UP001597546"/>
    </source>
</evidence>